<protein>
    <recommendedName>
        <fullName evidence="3">TniQ protein</fullName>
    </recommendedName>
</protein>
<dbReference type="STRING" id="420953.SAMN05192543_11554"/>
<organism evidence="1 2">
    <name type="scientific">Paraburkholderia megapolitana</name>
    <dbReference type="NCBI Taxonomy" id="420953"/>
    <lineage>
        <taxon>Bacteria</taxon>
        <taxon>Pseudomonadati</taxon>
        <taxon>Pseudomonadota</taxon>
        <taxon>Betaproteobacteria</taxon>
        <taxon>Burkholderiales</taxon>
        <taxon>Burkholderiaceae</taxon>
        <taxon>Paraburkholderia</taxon>
    </lineage>
</organism>
<proteinExistence type="predicted"/>
<accession>A0A1I3VYG0</accession>
<dbReference type="AlphaFoldDB" id="A0A1I3VYG0"/>
<reference evidence="1 2" key="1">
    <citation type="submission" date="2016-10" db="EMBL/GenBank/DDBJ databases">
        <authorList>
            <person name="de Groot N.N."/>
        </authorList>
    </citation>
    <scope>NUCLEOTIDE SEQUENCE [LARGE SCALE GENOMIC DNA]</scope>
    <source>
        <strain evidence="1 2">LMG 23650</strain>
    </source>
</reference>
<name>A0A1I3VYG0_9BURK</name>
<evidence type="ECO:0000313" key="2">
    <source>
        <dbReference type="Proteomes" id="UP000199548"/>
    </source>
</evidence>
<evidence type="ECO:0008006" key="3">
    <source>
        <dbReference type="Google" id="ProtNLM"/>
    </source>
</evidence>
<sequence length="453" mass="51222">MRQALHEGGETPILWQAADTAEARYTARPEWSSAGESIWMRLSKFSLCNRLTLHELSDLILLRAPADIPTNGLDLRRADRFEPTRLGDLLQISASDVAAAFCYGTPGLVVASTELRYCRECLQQGFHATWFQWRFISRCPLHQRSLRRGCPRCAKPIRYALHGDMAEHPLACAQCGGKWVPALHLPAGQCTPISGDPARNLHRWQTCIAESTVRLSRLPRRKHDSLTGQFVAVPDNRAASVHRTAHLHMSNRLYEAPPPTMMELLARPPHPCTGTPIPQPDLAASSRPRLGQINRPHFTQRFLALESALLQFRDAFFGHALRNIDMLTWHTLCRQHFAIATNAVTVETAVAIGWHLSWFGLVRTCSRVRDLSSPALGLSGWLAHSPDRPLAIPYTTWTDQLIIWLQQDLTTSAWIWRRLESFMRPYRSYLLHPALARPADLAAWRSDQHHIAS</sequence>
<keyword evidence="2" id="KW-1185">Reference proteome</keyword>
<gene>
    <name evidence="1" type="ORF">SAMN05192543_11554</name>
</gene>
<dbReference type="Proteomes" id="UP000199548">
    <property type="component" value="Unassembled WGS sequence"/>
</dbReference>
<dbReference type="EMBL" id="FOQU01000015">
    <property type="protein sequence ID" value="SFK00418.1"/>
    <property type="molecule type" value="Genomic_DNA"/>
</dbReference>
<evidence type="ECO:0000313" key="1">
    <source>
        <dbReference type="EMBL" id="SFK00418.1"/>
    </source>
</evidence>